<dbReference type="InterPro" id="IPR050153">
    <property type="entry name" value="Metal_Ion_Import_ABC"/>
</dbReference>
<proteinExistence type="inferred from homology"/>
<dbReference type="InterPro" id="IPR027417">
    <property type="entry name" value="P-loop_NTPase"/>
</dbReference>
<dbReference type="InterPro" id="IPR003593">
    <property type="entry name" value="AAA+_ATPase"/>
</dbReference>
<comment type="caution">
    <text evidence="6">The sequence shown here is derived from an EMBL/GenBank/DDBJ whole genome shotgun (WGS) entry which is preliminary data.</text>
</comment>
<keyword evidence="4 6" id="KW-0067">ATP-binding</keyword>
<dbReference type="InterPro" id="IPR003439">
    <property type="entry name" value="ABC_transporter-like_ATP-bd"/>
</dbReference>
<dbReference type="InterPro" id="IPR017871">
    <property type="entry name" value="ABC_transporter-like_CS"/>
</dbReference>
<keyword evidence="2" id="KW-0813">Transport</keyword>
<dbReference type="EMBL" id="JASCXX010000004">
    <property type="protein sequence ID" value="MDI6448354.1"/>
    <property type="molecule type" value="Genomic_DNA"/>
</dbReference>
<comment type="similarity">
    <text evidence="1">Belongs to the ABC transporter superfamily.</text>
</comment>
<dbReference type="PANTHER" id="PTHR42734:SF17">
    <property type="entry name" value="METAL TRANSPORT SYSTEM ATP-BINDING PROTEIN TM_0124-RELATED"/>
    <property type="match status" value="1"/>
</dbReference>
<feature type="domain" description="ABC transporter" evidence="5">
    <location>
        <begin position="6"/>
        <end position="247"/>
    </location>
</feature>
<gene>
    <name evidence="6" type="ORF">QJ522_04810</name>
</gene>
<dbReference type="GO" id="GO:0016887">
    <property type="term" value="F:ATP hydrolysis activity"/>
    <property type="evidence" value="ECO:0007669"/>
    <property type="project" value="InterPro"/>
</dbReference>
<name>A0AAW6TXB9_9BACT</name>
<dbReference type="RefSeq" id="WP_349243760.1">
    <property type="nucleotide sequence ID" value="NZ_JASCXX010000004.1"/>
</dbReference>
<evidence type="ECO:0000313" key="6">
    <source>
        <dbReference type="EMBL" id="MDI6448354.1"/>
    </source>
</evidence>
<dbReference type="PANTHER" id="PTHR42734">
    <property type="entry name" value="METAL TRANSPORT SYSTEM ATP-BINDING PROTEIN TM_0124-RELATED"/>
    <property type="match status" value="1"/>
</dbReference>
<dbReference type="GO" id="GO:0005524">
    <property type="term" value="F:ATP binding"/>
    <property type="evidence" value="ECO:0007669"/>
    <property type="project" value="UniProtKB-KW"/>
</dbReference>
<keyword evidence="7" id="KW-1185">Reference proteome</keyword>
<reference evidence="6" key="1">
    <citation type="submission" date="2023-05" db="EMBL/GenBank/DDBJ databases">
        <title>Anaerotaeda fermentans gen. nov., sp. nov., a novel anaerobic planctomycete of the new family within the order Sedimentisphaerales isolated from Taman Peninsula, Russia.</title>
        <authorList>
            <person name="Khomyakova M.A."/>
            <person name="Merkel A.Y."/>
            <person name="Slobodkin A.I."/>
        </authorList>
    </citation>
    <scope>NUCLEOTIDE SEQUENCE</scope>
    <source>
        <strain evidence="6">M17dextr</strain>
    </source>
</reference>
<dbReference type="Pfam" id="PF00005">
    <property type="entry name" value="ABC_tran"/>
    <property type="match status" value="1"/>
</dbReference>
<evidence type="ECO:0000256" key="1">
    <source>
        <dbReference type="ARBA" id="ARBA00005417"/>
    </source>
</evidence>
<evidence type="ECO:0000256" key="4">
    <source>
        <dbReference type="ARBA" id="ARBA00022840"/>
    </source>
</evidence>
<accession>A0AAW6TXB9</accession>
<dbReference type="Proteomes" id="UP001431776">
    <property type="component" value="Unassembled WGS sequence"/>
</dbReference>
<dbReference type="PROSITE" id="PS00211">
    <property type="entry name" value="ABC_TRANSPORTER_1"/>
    <property type="match status" value="1"/>
</dbReference>
<sequence>MTGGSLSLSQISVRRSGRAILSIDDLTIPAGAFVGIIGTNGAGKTTLLKTCAGLIAPAQGTVQIDDVDLGRLGPWARCRLRKRIGYIPQSTEYNAELPFTVREVVAMGRTSLKPLLVRLDRQDYAVVDRWIETLGLGSRRDQTFRSLSGGEQQKVLIARAMAQDPEILMLDEPCANLDFNWKHQISEIIEQLYRQTNVTILMVSHETGVLPPACERIVLFREGRIVADGTPDVVLSTEVLRRAYDGAFRVVVAEGRRYTVNAESEGDR</sequence>
<evidence type="ECO:0000313" key="7">
    <source>
        <dbReference type="Proteomes" id="UP001431776"/>
    </source>
</evidence>
<dbReference type="AlphaFoldDB" id="A0AAW6TXB9"/>
<dbReference type="FunFam" id="3.40.50.300:FF:000134">
    <property type="entry name" value="Iron-enterobactin ABC transporter ATP-binding protein"/>
    <property type="match status" value="1"/>
</dbReference>
<dbReference type="Gene3D" id="3.40.50.300">
    <property type="entry name" value="P-loop containing nucleotide triphosphate hydrolases"/>
    <property type="match status" value="1"/>
</dbReference>
<evidence type="ECO:0000259" key="5">
    <source>
        <dbReference type="PROSITE" id="PS50893"/>
    </source>
</evidence>
<evidence type="ECO:0000256" key="3">
    <source>
        <dbReference type="ARBA" id="ARBA00022741"/>
    </source>
</evidence>
<evidence type="ECO:0000256" key="2">
    <source>
        <dbReference type="ARBA" id="ARBA00022448"/>
    </source>
</evidence>
<dbReference type="SUPFAM" id="SSF52540">
    <property type="entry name" value="P-loop containing nucleoside triphosphate hydrolases"/>
    <property type="match status" value="1"/>
</dbReference>
<organism evidence="6 7">
    <name type="scientific">Anaerobaca lacustris</name>
    <dbReference type="NCBI Taxonomy" id="3044600"/>
    <lineage>
        <taxon>Bacteria</taxon>
        <taxon>Pseudomonadati</taxon>
        <taxon>Planctomycetota</taxon>
        <taxon>Phycisphaerae</taxon>
        <taxon>Sedimentisphaerales</taxon>
        <taxon>Anaerobacaceae</taxon>
        <taxon>Anaerobaca</taxon>
    </lineage>
</organism>
<dbReference type="PROSITE" id="PS50893">
    <property type="entry name" value="ABC_TRANSPORTER_2"/>
    <property type="match status" value="1"/>
</dbReference>
<protein>
    <submittedName>
        <fullName evidence="6">ABC transporter ATP-binding protein</fullName>
    </submittedName>
</protein>
<keyword evidence="3" id="KW-0547">Nucleotide-binding</keyword>
<dbReference type="SMART" id="SM00382">
    <property type="entry name" value="AAA"/>
    <property type="match status" value="1"/>
</dbReference>